<evidence type="ECO:0008006" key="3">
    <source>
        <dbReference type="Google" id="ProtNLM"/>
    </source>
</evidence>
<name>A0A2N6CZ50_9GAMM</name>
<gene>
    <name evidence="1" type="ORF">C0630_05380</name>
</gene>
<evidence type="ECO:0000313" key="2">
    <source>
        <dbReference type="Proteomes" id="UP000235015"/>
    </source>
</evidence>
<evidence type="ECO:0000313" key="1">
    <source>
        <dbReference type="EMBL" id="PLX62639.1"/>
    </source>
</evidence>
<accession>A0A2N6CZ50</accession>
<dbReference type="Proteomes" id="UP000235015">
    <property type="component" value="Unassembled WGS sequence"/>
</dbReference>
<dbReference type="AlphaFoldDB" id="A0A2N6CZ50"/>
<sequence length="466" mass="50592">MIMKRFIALFVVLGAALMAAPGIIGFQVEKYYQGLMQQFAKGGVELVSQDYQRAWFGAESRTGFLVRIPGGADRSKTETLNFSLVSHIVHGPLTTEGVRLADIQSDIRVEGESLLPADYEAVIRTLIEIDGQGSTRIDLPASEIPASGQRPSIRFSGVEGEMRFDAAFEQVDARFTLPTLRLAQQSGQLLEIDGMQFDSHSRRDISGLMLGGGRFEIGRIGLRDEESGSRFEIRQLGIDAQSNASETAVSASVRYRLEELAVNETAYGPADIQLGVGNLSPKALLQVQQSIDEINAQQLSDEKKGMALLSVLMGNAPALLKGDPVVTIDKLSIQTPDGLITGKLSVQSVGLELKEIGNAPAVLNKLVADASLQMPKRLFMLLVQQKVEADLLRQFEQRRLIEPESEMPDTEQLKEMAATLADRQLSLLLGQEILLAQGDMIATQATLSGGLLSVNGKTIPLPQPPQ</sequence>
<protein>
    <recommendedName>
        <fullName evidence="3">DUF945 domain-containing protein</fullName>
    </recommendedName>
</protein>
<dbReference type="EMBL" id="PKUN01000004">
    <property type="protein sequence ID" value="PLX62639.1"/>
    <property type="molecule type" value="Genomic_DNA"/>
</dbReference>
<organism evidence="1 2">
    <name type="scientific">Sedimenticola selenatireducens</name>
    <dbReference type="NCBI Taxonomy" id="191960"/>
    <lineage>
        <taxon>Bacteria</taxon>
        <taxon>Pseudomonadati</taxon>
        <taxon>Pseudomonadota</taxon>
        <taxon>Gammaproteobacteria</taxon>
        <taxon>Chromatiales</taxon>
        <taxon>Sedimenticolaceae</taxon>
        <taxon>Sedimenticola</taxon>
    </lineage>
</organism>
<dbReference type="Pfam" id="PF06097">
    <property type="entry name" value="DUF945"/>
    <property type="match status" value="1"/>
</dbReference>
<dbReference type="InterPro" id="IPR010352">
    <property type="entry name" value="DUF945"/>
</dbReference>
<proteinExistence type="predicted"/>
<comment type="caution">
    <text evidence="1">The sequence shown here is derived from an EMBL/GenBank/DDBJ whole genome shotgun (WGS) entry which is preliminary data.</text>
</comment>
<reference evidence="1 2" key="1">
    <citation type="submission" date="2017-11" db="EMBL/GenBank/DDBJ databases">
        <title>Genome-resolved metagenomics identifies genetic mobility, metabolic interactions, and unexpected diversity in perchlorate-reducing communities.</title>
        <authorList>
            <person name="Barnum T.P."/>
            <person name="Figueroa I.A."/>
            <person name="Carlstrom C.I."/>
            <person name="Lucas L.N."/>
            <person name="Engelbrektson A.L."/>
            <person name="Coates J.D."/>
        </authorList>
    </citation>
    <scope>NUCLEOTIDE SEQUENCE [LARGE SCALE GENOMIC DNA]</scope>
    <source>
        <strain evidence="1">BM301</strain>
    </source>
</reference>
<dbReference type="STRING" id="1111735.GCA_000428045_00503"/>